<dbReference type="PANTHER" id="PTHR36529:SF1">
    <property type="entry name" value="GLYCOSYLTRANSFERASE"/>
    <property type="match status" value="1"/>
</dbReference>
<dbReference type="SUPFAM" id="SSF53448">
    <property type="entry name" value="Nucleotide-diphospho-sugar transferases"/>
    <property type="match status" value="1"/>
</dbReference>
<name>A0ABD3NBT8_9STRA</name>
<evidence type="ECO:0000313" key="2">
    <source>
        <dbReference type="Proteomes" id="UP001530293"/>
    </source>
</evidence>
<sequence>MDARCVGPDSSMEIETQTEDACVGGAVVVVAKCPIAGVSKTRLEPLLGDEGAAQLAQAMLSDVLVSLSECPLLRSTLKVLLYAPDTKSGELQMEFILQSLNLTYVNSTKAQKLGRSLGEWVLLPMKSSVKNETESNSDLTSASLGDKLTDALDRTRELIRMTKTFNIQNSNNNEAVLFLGMDSPELSMEEVVYGLQISSGDKLLHNDMPDHMSKRDCIDNILTATFGKAHICPAVDGGYALISIPGHAPSSKVFSGIRWSQPLTAVSQLKALTDSNVDVSIGKMMHDVDEPSDVHELVKRLHHYRNDHTQRNKPEGQTCDVLTTLSTGSRATVSITEPQPFPRHTWKALVDMNLIQKDNAT</sequence>
<keyword evidence="2" id="KW-1185">Reference proteome</keyword>
<gene>
    <name evidence="1" type="ORF">ACHAWU_008094</name>
</gene>
<dbReference type="Gene3D" id="3.90.550.10">
    <property type="entry name" value="Spore Coat Polysaccharide Biosynthesis Protein SpsA, Chain A"/>
    <property type="match status" value="1"/>
</dbReference>
<proteinExistence type="predicted"/>
<evidence type="ECO:0000313" key="1">
    <source>
        <dbReference type="EMBL" id="KAL3772072.1"/>
    </source>
</evidence>
<dbReference type="AlphaFoldDB" id="A0ABD3NBT8"/>
<comment type="caution">
    <text evidence="1">The sequence shown here is derived from an EMBL/GenBank/DDBJ whole genome shotgun (WGS) entry which is preliminary data.</text>
</comment>
<organism evidence="1 2">
    <name type="scientific">Discostella pseudostelligera</name>
    <dbReference type="NCBI Taxonomy" id="259834"/>
    <lineage>
        <taxon>Eukaryota</taxon>
        <taxon>Sar</taxon>
        <taxon>Stramenopiles</taxon>
        <taxon>Ochrophyta</taxon>
        <taxon>Bacillariophyta</taxon>
        <taxon>Coscinodiscophyceae</taxon>
        <taxon>Thalassiosirophycidae</taxon>
        <taxon>Stephanodiscales</taxon>
        <taxon>Stephanodiscaceae</taxon>
        <taxon>Discostella</taxon>
    </lineage>
</organism>
<dbReference type="EMBL" id="JALLBG020000017">
    <property type="protein sequence ID" value="KAL3772072.1"/>
    <property type="molecule type" value="Genomic_DNA"/>
</dbReference>
<dbReference type="InterPro" id="IPR029044">
    <property type="entry name" value="Nucleotide-diphossugar_trans"/>
</dbReference>
<dbReference type="PANTHER" id="PTHR36529">
    <property type="entry name" value="SLL1095 PROTEIN"/>
    <property type="match status" value="1"/>
</dbReference>
<dbReference type="InterPro" id="IPR018641">
    <property type="entry name" value="Trfase_1_rSAM/seldom-assoc"/>
</dbReference>
<reference evidence="1 2" key="1">
    <citation type="submission" date="2024-10" db="EMBL/GenBank/DDBJ databases">
        <title>Updated reference genomes for cyclostephanoid diatoms.</title>
        <authorList>
            <person name="Roberts W.R."/>
            <person name="Alverson A.J."/>
        </authorList>
    </citation>
    <scope>NUCLEOTIDE SEQUENCE [LARGE SCALE GENOMIC DNA]</scope>
    <source>
        <strain evidence="1 2">AJA232-27</strain>
    </source>
</reference>
<dbReference type="Proteomes" id="UP001530293">
    <property type="component" value="Unassembled WGS sequence"/>
</dbReference>
<accession>A0ABD3NBT8</accession>
<protein>
    <submittedName>
        <fullName evidence="1">Uncharacterized protein</fullName>
    </submittedName>
</protein>